<sequence>MEHLKMRSTAFDDQAPIPDEYSHAAGDVHPPLRWEETPADAAELVLSAEDPDAPSGTFVHWLLAGIPPETDGLDAGEQPTGGVEGRNDYGATGYGGPNPPEGDEPHRYFFRLYALSRPSGLSTGFTEEDLRIVLRENVIASGTLVGTYAR</sequence>
<dbReference type="Proteomes" id="UP001596380">
    <property type="component" value="Unassembled WGS sequence"/>
</dbReference>
<evidence type="ECO:0000313" key="4">
    <source>
        <dbReference type="Proteomes" id="UP001596380"/>
    </source>
</evidence>
<dbReference type="InterPro" id="IPR005247">
    <property type="entry name" value="YbhB_YbcL/LppC-like"/>
</dbReference>
<dbReference type="CDD" id="cd00865">
    <property type="entry name" value="PEBP_bact_arch"/>
    <property type="match status" value="1"/>
</dbReference>
<dbReference type="PANTHER" id="PTHR30289">
    <property type="entry name" value="UNCHARACTERIZED PROTEIN YBCL-RELATED"/>
    <property type="match status" value="1"/>
</dbReference>
<dbReference type="NCBIfam" id="TIGR00481">
    <property type="entry name" value="YbhB/YbcL family Raf kinase inhibitor-like protein"/>
    <property type="match status" value="1"/>
</dbReference>
<dbReference type="GO" id="GO:0004860">
    <property type="term" value="F:protein kinase inhibitor activity"/>
    <property type="evidence" value="ECO:0007669"/>
    <property type="project" value="UniProtKB-KW"/>
</dbReference>
<dbReference type="Pfam" id="PF01161">
    <property type="entry name" value="PBP"/>
    <property type="match status" value="1"/>
</dbReference>
<dbReference type="RefSeq" id="WP_160823755.1">
    <property type="nucleotide sequence ID" value="NZ_JBHSXE010000001.1"/>
</dbReference>
<comment type="similarity">
    <text evidence="1">Belongs to the UPF0098 family.</text>
</comment>
<evidence type="ECO:0000256" key="2">
    <source>
        <dbReference type="SAM" id="MobiDB-lite"/>
    </source>
</evidence>
<name>A0ABW2CC36_9ACTN</name>
<feature type="region of interest" description="Disordered" evidence="2">
    <location>
        <begin position="69"/>
        <end position="103"/>
    </location>
</feature>
<dbReference type="InterPro" id="IPR036610">
    <property type="entry name" value="PEBP-like_sf"/>
</dbReference>
<organism evidence="3 4">
    <name type="scientific">Actinomadura yumaensis</name>
    <dbReference type="NCBI Taxonomy" id="111807"/>
    <lineage>
        <taxon>Bacteria</taxon>
        <taxon>Bacillati</taxon>
        <taxon>Actinomycetota</taxon>
        <taxon>Actinomycetes</taxon>
        <taxon>Streptosporangiales</taxon>
        <taxon>Thermomonosporaceae</taxon>
        <taxon>Actinomadura</taxon>
    </lineage>
</organism>
<dbReference type="EMBL" id="JBHSXS010000002">
    <property type="protein sequence ID" value="MFC6879059.1"/>
    <property type="molecule type" value="Genomic_DNA"/>
</dbReference>
<comment type="caution">
    <text evidence="3">The sequence shown here is derived from an EMBL/GenBank/DDBJ whole genome shotgun (WGS) entry which is preliminary data.</text>
</comment>
<keyword evidence="4" id="KW-1185">Reference proteome</keyword>
<proteinExistence type="inferred from homology"/>
<evidence type="ECO:0000256" key="1">
    <source>
        <dbReference type="ARBA" id="ARBA00007120"/>
    </source>
</evidence>
<reference evidence="4" key="1">
    <citation type="journal article" date="2019" name="Int. J. Syst. Evol. Microbiol.">
        <title>The Global Catalogue of Microorganisms (GCM) 10K type strain sequencing project: providing services to taxonomists for standard genome sequencing and annotation.</title>
        <authorList>
            <consortium name="The Broad Institute Genomics Platform"/>
            <consortium name="The Broad Institute Genome Sequencing Center for Infectious Disease"/>
            <person name="Wu L."/>
            <person name="Ma J."/>
        </authorList>
    </citation>
    <scope>NUCLEOTIDE SEQUENCE [LARGE SCALE GENOMIC DNA]</scope>
    <source>
        <strain evidence="4">JCM 3369</strain>
    </source>
</reference>
<accession>A0ABW2CC36</accession>
<evidence type="ECO:0000313" key="3">
    <source>
        <dbReference type="EMBL" id="MFC6879059.1"/>
    </source>
</evidence>
<protein>
    <submittedName>
        <fullName evidence="3">YbhB/YbcL family Raf kinase inhibitor-like protein</fullName>
    </submittedName>
</protein>
<dbReference type="InterPro" id="IPR008914">
    <property type="entry name" value="PEBP"/>
</dbReference>
<dbReference type="SUPFAM" id="SSF49777">
    <property type="entry name" value="PEBP-like"/>
    <property type="match status" value="1"/>
</dbReference>
<keyword evidence="3" id="KW-0649">Protein kinase inhibitor</keyword>
<dbReference type="Gene3D" id="3.90.280.10">
    <property type="entry name" value="PEBP-like"/>
    <property type="match status" value="1"/>
</dbReference>
<gene>
    <name evidence="3" type="ORF">ACFQKB_04695</name>
</gene>
<dbReference type="PANTHER" id="PTHR30289:SF1">
    <property type="entry name" value="PEBP (PHOSPHATIDYLETHANOLAMINE-BINDING PROTEIN) FAMILY PROTEIN"/>
    <property type="match status" value="1"/>
</dbReference>